<keyword evidence="9" id="KW-1185">Reference proteome</keyword>
<evidence type="ECO:0000256" key="6">
    <source>
        <dbReference type="ARBA" id="ARBA00023157"/>
    </source>
</evidence>
<protein>
    <recommendedName>
        <fullName evidence="10">Low-density lipoprotein receptor domain class A</fullName>
    </recommendedName>
</protein>
<dbReference type="InterPro" id="IPR002172">
    <property type="entry name" value="LDrepeatLR_classA_rpt"/>
</dbReference>
<evidence type="ECO:0000256" key="3">
    <source>
        <dbReference type="ARBA" id="ARBA00022737"/>
    </source>
</evidence>
<dbReference type="GO" id="GO:0016192">
    <property type="term" value="P:vesicle-mediated transport"/>
    <property type="evidence" value="ECO:0007669"/>
    <property type="project" value="UniProtKB-ARBA"/>
</dbReference>
<dbReference type="Gene3D" id="4.10.400.10">
    <property type="entry name" value="Low-density Lipoprotein Receptor"/>
    <property type="match status" value="2"/>
</dbReference>
<dbReference type="Proteomes" id="UP000005237">
    <property type="component" value="Unassembled WGS sequence"/>
</dbReference>
<keyword evidence="2" id="KW-0812">Transmembrane</keyword>
<dbReference type="AlphaFoldDB" id="A0A8R1IF62"/>
<evidence type="ECO:0000256" key="1">
    <source>
        <dbReference type="ARBA" id="ARBA00004167"/>
    </source>
</evidence>
<reference evidence="9" key="1">
    <citation type="submission" date="2010-08" db="EMBL/GenBank/DDBJ databases">
        <authorList>
            <consortium name="Caenorhabditis japonica Sequencing Consortium"/>
            <person name="Wilson R.K."/>
        </authorList>
    </citation>
    <scope>NUCLEOTIDE SEQUENCE [LARGE SCALE GENOMIC DNA]</scope>
    <source>
        <strain evidence="9">DF5081</strain>
    </source>
</reference>
<proteinExistence type="predicted"/>
<evidence type="ECO:0000256" key="7">
    <source>
        <dbReference type="PROSITE-ProRule" id="PRU00124"/>
    </source>
</evidence>
<dbReference type="PANTHER" id="PTHR24270">
    <property type="entry name" value="LOW-DENSITY LIPOPROTEIN RECEPTOR-RELATED"/>
    <property type="match status" value="1"/>
</dbReference>
<sequence>MEIPIRGIVGTYYSRFGGNVGTNLAFPACAQGQFQCADGSKCIARTLFQNGNVDCPDGSDEECTTSQFACKCGAVRCVAEKFVMDGNWDCEDGSDEFIENE</sequence>
<evidence type="ECO:0000256" key="5">
    <source>
        <dbReference type="ARBA" id="ARBA00023136"/>
    </source>
</evidence>
<evidence type="ECO:0000313" key="9">
    <source>
        <dbReference type="Proteomes" id="UP000005237"/>
    </source>
</evidence>
<comment type="caution">
    <text evidence="7">Lacks conserved residue(s) required for the propagation of feature annotation.</text>
</comment>
<evidence type="ECO:0000256" key="4">
    <source>
        <dbReference type="ARBA" id="ARBA00022989"/>
    </source>
</evidence>
<dbReference type="GO" id="GO:0005886">
    <property type="term" value="C:plasma membrane"/>
    <property type="evidence" value="ECO:0007669"/>
    <property type="project" value="TreeGrafter"/>
</dbReference>
<evidence type="ECO:0000313" key="8">
    <source>
        <dbReference type="EnsemblMetazoa" id="CJA33286a.1"/>
    </source>
</evidence>
<dbReference type="PRINTS" id="PR00261">
    <property type="entry name" value="LDLRECEPTOR"/>
</dbReference>
<dbReference type="InterPro" id="IPR036055">
    <property type="entry name" value="LDL_receptor-like_sf"/>
</dbReference>
<keyword evidence="6" id="KW-1015">Disulfide bond</keyword>
<keyword evidence="5" id="KW-0472">Membrane</keyword>
<dbReference type="SMART" id="SM00192">
    <property type="entry name" value="LDLa"/>
    <property type="match status" value="2"/>
</dbReference>
<dbReference type="SUPFAM" id="SSF57424">
    <property type="entry name" value="LDL receptor-like module"/>
    <property type="match status" value="2"/>
</dbReference>
<dbReference type="EnsemblMetazoa" id="CJA33286a.1">
    <property type="protein sequence ID" value="CJA33286a.1"/>
    <property type="gene ID" value="WBGene00209133"/>
</dbReference>
<dbReference type="Pfam" id="PF00057">
    <property type="entry name" value="Ldl_recept_a"/>
    <property type="match status" value="1"/>
</dbReference>
<evidence type="ECO:0008006" key="10">
    <source>
        <dbReference type="Google" id="ProtNLM"/>
    </source>
</evidence>
<reference evidence="8" key="2">
    <citation type="submission" date="2022-06" db="UniProtKB">
        <authorList>
            <consortium name="EnsemblMetazoa"/>
        </authorList>
    </citation>
    <scope>IDENTIFICATION</scope>
    <source>
        <strain evidence="8">DF5081</strain>
    </source>
</reference>
<dbReference type="CDD" id="cd00112">
    <property type="entry name" value="LDLa"/>
    <property type="match status" value="2"/>
</dbReference>
<organism evidence="8 9">
    <name type="scientific">Caenorhabditis japonica</name>
    <dbReference type="NCBI Taxonomy" id="281687"/>
    <lineage>
        <taxon>Eukaryota</taxon>
        <taxon>Metazoa</taxon>
        <taxon>Ecdysozoa</taxon>
        <taxon>Nematoda</taxon>
        <taxon>Chromadorea</taxon>
        <taxon>Rhabditida</taxon>
        <taxon>Rhabditina</taxon>
        <taxon>Rhabditomorpha</taxon>
        <taxon>Rhabditoidea</taxon>
        <taxon>Rhabditidae</taxon>
        <taxon>Peloderinae</taxon>
        <taxon>Caenorhabditis</taxon>
    </lineage>
</organism>
<keyword evidence="4" id="KW-1133">Transmembrane helix</keyword>
<evidence type="ECO:0000256" key="2">
    <source>
        <dbReference type="ARBA" id="ARBA00022692"/>
    </source>
</evidence>
<name>A0A8R1IF62_CAEJA</name>
<accession>A0A8R1IF62</accession>
<keyword evidence="3" id="KW-0677">Repeat</keyword>
<dbReference type="InterPro" id="IPR050685">
    <property type="entry name" value="LDLR"/>
</dbReference>
<comment type="subcellular location">
    <subcellularLocation>
        <location evidence="1">Membrane</location>
        <topology evidence="1">Single-pass membrane protein</topology>
    </subcellularLocation>
</comment>
<dbReference type="PROSITE" id="PS50068">
    <property type="entry name" value="LDLRA_2"/>
    <property type="match status" value="2"/>
</dbReference>